<protein>
    <recommendedName>
        <fullName evidence="3">BTB domain-containing protein</fullName>
    </recommendedName>
</protein>
<evidence type="ECO:0000313" key="2">
    <source>
        <dbReference type="Proteomes" id="UP000008281"/>
    </source>
</evidence>
<keyword evidence="2" id="KW-1185">Reference proteome</keyword>
<proteinExistence type="predicted"/>
<dbReference type="HOGENOM" id="CLU_075906_0_0_1"/>
<accession>E3NUA3</accession>
<evidence type="ECO:0000313" key="1">
    <source>
        <dbReference type="EMBL" id="EFO94268.1"/>
    </source>
</evidence>
<dbReference type="SUPFAM" id="SSF54695">
    <property type="entry name" value="POZ domain"/>
    <property type="match status" value="1"/>
</dbReference>
<name>E3NUA3_CAERE</name>
<dbReference type="AlphaFoldDB" id="E3NUA3"/>
<dbReference type="InParanoid" id="E3NUA3"/>
<dbReference type="InterPro" id="IPR011333">
    <property type="entry name" value="SKP1/BTB/POZ_sf"/>
</dbReference>
<gene>
    <name evidence="1" type="ORF">CRE_07962</name>
</gene>
<reference evidence="1" key="1">
    <citation type="submission" date="2007-07" db="EMBL/GenBank/DDBJ databases">
        <title>PCAP assembly of the Caenorhabditis remanei genome.</title>
        <authorList>
            <consortium name="The Caenorhabditis remanei Sequencing Consortium"/>
            <person name="Wilson R.K."/>
        </authorList>
    </citation>
    <scope>NUCLEOTIDE SEQUENCE [LARGE SCALE GENOMIC DNA]</scope>
    <source>
        <strain evidence="1">PB4641</strain>
    </source>
</reference>
<organism evidence="2">
    <name type="scientific">Caenorhabditis remanei</name>
    <name type="common">Caenorhabditis vulgaris</name>
    <dbReference type="NCBI Taxonomy" id="31234"/>
    <lineage>
        <taxon>Eukaryota</taxon>
        <taxon>Metazoa</taxon>
        <taxon>Ecdysozoa</taxon>
        <taxon>Nematoda</taxon>
        <taxon>Chromadorea</taxon>
        <taxon>Rhabditida</taxon>
        <taxon>Rhabditina</taxon>
        <taxon>Rhabditomorpha</taxon>
        <taxon>Rhabditoidea</taxon>
        <taxon>Rhabditidae</taxon>
        <taxon>Peloderinae</taxon>
        <taxon>Caenorhabditis</taxon>
    </lineage>
</organism>
<dbReference type="OrthoDB" id="10669348at2759"/>
<sequence>MCGLNVVTSSETRRDTSKTFKKNNIILSARPHYIFNSKNTNKNRTSFYVNSNSTSGIHTFKNVVAHLAQREHQTYSFVTIGGYVWKLVLGVFDEMYFRPYLICGNGNPKVEVLIRYYLKVRNSNEILQEKFKQEAFTNLERDKIAIGKPIPLLEVLNLKNGWLKDEKCTVEYGIQIEAVQGDDGNRKFNFYGKLFDCKQKQNMIRFCQEIYSNNKRYLHCHKQILSHNCPHYSDNTTESHAKLIPDHDIEFSDLEKCLQIAHGVRMKSSTYLLFEMIKIAQSLYLTNASHFIEEQLIWKKYKDEVFIQYAIKCDLSRFLAVHLKKVTPEQALNIIRSTFNEGQIDNSSMEIKKMIVAKVLYRKY</sequence>
<dbReference type="Proteomes" id="UP000008281">
    <property type="component" value="Unassembled WGS sequence"/>
</dbReference>
<evidence type="ECO:0008006" key="3">
    <source>
        <dbReference type="Google" id="ProtNLM"/>
    </source>
</evidence>
<dbReference type="OMA" id="YLERQMF"/>
<dbReference type="EMBL" id="DS270469">
    <property type="protein sequence ID" value="EFO94268.1"/>
    <property type="molecule type" value="Genomic_DNA"/>
</dbReference>